<evidence type="ECO:0000256" key="3">
    <source>
        <dbReference type="ARBA" id="ARBA00023212"/>
    </source>
</evidence>
<dbReference type="Pfam" id="PF10629">
    <property type="entry name" value="CMI2B-like"/>
    <property type="match status" value="1"/>
</dbReference>
<evidence type="ECO:0000256" key="1">
    <source>
        <dbReference type="ARBA" id="ARBA00004430"/>
    </source>
</evidence>
<dbReference type="GO" id="GO:0015630">
    <property type="term" value="C:microtubule cytoskeleton"/>
    <property type="evidence" value="ECO:0007669"/>
    <property type="project" value="UniProtKB-ARBA"/>
</dbReference>
<protein>
    <recommendedName>
        <fullName evidence="6">Ciliary microtubule inner protein 2C</fullName>
    </recommendedName>
</protein>
<evidence type="ECO:0000256" key="2">
    <source>
        <dbReference type="ARBA" id="ARBA00022490"/>
    </source>
</evidence>
<feature type="domain" description="Ciliary microtubule inner protein 2A-C-like" evidence="7">
    <location>
        <begin position="20"/>
        <end position="80"/>
    </location>
</feature>
<evidence type="ECO:0000256" key="4">
    <source>
        <dbReference type="ARBA" id="ARBA00023273"/>
    </source>
</evidence>
<sequence>MSQRSVGTLFTHNNATYASPALMPGYGGYVPTVKFAYGDTFGNASRKHFQDYRSAATSTSTSPYSLGCMFPSIYSNNPRLAPLGPDRCLYAPYWARKNVGFDRQEEFKRFDQLAQKHRLQYLDTTGTRQPVPYFVTAVRRSMQEPNPERQNDFS</sequence>
<organism evidence="8 9">
    <name type="scientific">Synaphobranchus kaupii</name>
    <name type="common">Kaup's arrowtooth eel</name>
    <dbReference type="NCBI Taxonomy" id="118154"/>
    <lineage>
        <taxon>Eukaryota</taxon>
        <taxon>Metazoa</taxon>
        <taxon>Chordata</taxon>
        <taxon>Craniata</taxon>
        <taxon>Vertebrata</taxon>
        <taxon>Euteleostomi</taxon>
        <taxon>Actinopterygii</taxon>
        <taxon>Neopterygii</taxon>
        <taxon>Teleostei</taxon>
        <taxon>Anguilliformes</taxon>
        <taxon>Synaphobranchidae</taxon>
        <taxon>Synaphobranchus</taxon>
    </lineage>
</organism>
<comment type="subcellular location">
    <subcellularLocation>
        <location evidence="1">Cytoplasm</location>
        <location evidence="1">Cytoskeleton</location>
        <location evidence="1">Cilium axoneme</location>
    </subcellularLocation>
</comment>
<evidence type="ECO:0000256" key="6">
    <source>
        <dbReference type="ARBA" id="ARBA00041160"/>
    </source>
</evidence>
<comment type="similarity">
    <text evidence="5">Belongs to the CIMIP2 family.</text>
</comment>
<reference evidence="8" key="1">
    <citation type="journal article" date="2023" name="Science">
        <title>Genome structures resolve the early diversification of teleost fishes.</title>
        <authorList>
            <person name="Parey E."/>
            <person name="Louis A."/>
            <person name="Montfort J."/>
            <person name="Bouchez O."/>
            <person name="Roques C."/>
            <person name="Iampietro C."/>
            <person name="Lluch J."/>
            <person name="Castinel A."/>
            <person name="Donnadieu C."/>
            <person name="Desvignes T."/>
            <person name="Floi Bucao C."/>
            <person name="Jouanno E."/>
            <person name="Wen M."/>
            <person name="Mejri S."/>
            <person name="Dirks R."/>
            <person name="Jansen H."/>
            <person name="Henkel C."/>
            <person name="Chen W.J."/>
            <person name="Zahm M."/>
            <person name="Cabau C."/>
            <person name="Klopp C."/>
            <person name="Thompson A.W."/>
            <person name="Robinson-Rechavi M."/>
            <person name="Braasch I."/>
            <person name="Lecointre G."/>
            <person name="Bobe J."/>
            <person name="Postlethwait J.H."/>
            <person name="Berthelot C."/>
            <person name="Roest Crollius H."/>
            <person name="Guiguen Y."/>
        </authorList>
    </citation>
    <scope>NUCLEOTIDE SEQUENCE</scope>
    <source>
        <strain evidence="8">WJC10195</strain>
    </source>
</reference>
<accession>A0A9Q1IW82</accession>
<dbReference type="AlphaFoldDB" id="A0A9Q1IW82"/>
<dbReference type="EMBL" id="JAINUF010000006">
    <property type="protein sequence ID" value="KAJ8355616.1"/>
    <property type="molecule type" value="Genomic_DNA"/>
</dbReference>
<dbReference type="InterPro" id="IPR052329">
    <property type="entry name" value="CIMIP2C"/>
</dbReference>
<dbReference type="InterPro" id="IPR018902">
    <property type="entry name" value="CMI2A-C-like_dom"/>
</dbReference>
<dbReference type="Proteomes" id="UP001152622">
    <property type="component" value="Chromosome 6"/>
</dbReference>
<dbReference type="OrthoDB" id="8181742at2759"/>
<dbReference type="GO" id="GO:0005930">
    <property type="term" value="C:axoneme"/>
    <property type="evidence" value="ECO:0007669"/>
    <property type="project" value="UniProtKB-SubCell"/>
</dbReference>
<evidence type="ECO:0000313" key="8">
    <source>
        <dbReference type="EMBL" id="KAJ8355616.1"/>
    </source>
</evidence>
<evidence type="ECO:0000313" key="9">
    <source>
        <dbReference type="Proteomes" id="UP001152622"/>
    </source>
</evidence>
<keyword evidence="3" id="KW-0206">Cytoskeleton</keyword>
<comment type="caution">
    <text evidence="8">The sequence shown here is derived from an EMBL/GenBank/DDBJ whole genome shotgun (WGS) entry which is preliminary data.</text>
</comment>
<evidence type="ECO:0000256" key="5">
    <source>
        <dbReference type="ARBA" id="ARBA00035661"/>
    </source>
</evidence>
<evidence type="ECO:0000259" key="7">
    <source>
        <dbReference type="Pfam" id="PF10629"/>
    </source>
</evidence>
<name>A0A9Q1IW82_SYNKA</name>
<gene>
    <name evidence="8" type="ORF">SKAU_G00184100</name>
</gene>
<keyword evidence="9" id="KW-1185">Reference proteome</keyword>
<proteinExistence type="inferred from homology"/>
<dbReference type="PANTHER" id="PTHR34924:SF1">
    <property type="entry name" value="PROTEIN FAM166C"/>
    <property type="match status" value="1"/>
</dbReference>
<keyword evidence="2" id="KW-0963">Cytoplasm</keyword>
<dbReference type="PANTHER" id="PTHR34924">
    <property type="entry name" value="UPF0573 PROTEIN C2ORF70"/>
    <property type="match status" value="1"/>
</dbReference>
<keyword evidence="4" id="KW-0966">Cell projection</keyword>